<dbReference type="AlphaFoldDB" id="H3GC63"/>
<dbReference type="OrthoDB" id="162139at2759"/>
<dbReference type="VEuPathDB" id="FungiDB:KRP22_12317"/>
<protein>
    <recommendedName>
        <fullName evidence="3">FYVE-type domain-containing protein</fullName>
    </recommendedName>
</protein>
<dbReference type="CDD" id="cd00065">
    <property type="entry name" value="FYVE_like_SF"/>
    <property type="match status" value="1"/>
</dbReference>
<dbReference type="InterPro" id="IPR011011">
    <property type="entry name" value="Znf_FYVE_PHD"/>
</dbReference>
<dbReference type="eggNOG" id="ENOG502SHZ7">
    <property type="taxonomic scope" value="Eukaryota"/>
</dbReference>
<reference evidence="1" key="2">
    <citation type="submission" date="2015-06" db="UniProtKB">
        <authorList>
            <consortium name="EnsemblProtists"/>
        </authorList>
    </citation>
    <scope>IDENTIFICATION</scope>
    <source>
        <strain evidence="1">Pr102</strain>
    </source>
</reference>
<dbReference type="HOGENOM" id="CLU_015303_0_1_1"/>
<proteinExistence type="predicted"/>
<dbReference type="Proteomes" id="UP000005238">
    <property type="component" value="Unassembled WGS sequence"/>
</dbReference>
<reference evidence="2" key="1">
    <citation type="journal article" date="2006" name="Science">
        <title>Phytophthora genome sequences uncover evolutionary origins and mechanisms of pathogenesis.</title>
        <authorList>
            <person name="Tyler B.M."/>
            <person name="Tripathy S."/>
            <person name="Zhang X."/>
            <person name="Dehal P."/>
            <person name="Jiang R.H."/>
            <person name="Aerts A."/>
            <person name="Arredondo F.D."/>
            <person name="Baxter L."/>
            <person name="Bensasson D."/>
            <person name="Beynon J.L."/>
            <person name="Chapman J."/>
            <person name="Damasceno C.M."/>
            <person name="Dorrance A.E."/>
            <person name="Dou D."/>
            <person name="Dickerman A.W."/>
            <person name="Dubchak I.L."/>
            <person name="Garbelotto M."/>
            <person name="Gijzen M."/>
            <person name="Gordon S.G."/>
            <person name="Govers F."/>
            <person name="Grunwald N.J."/>
            <person name="Huang W."/>
            <person name="Ivors K.L."/>
            <person name="Jones R.W."/>
            <person name="Kamoun S."/>
            <person name="Krampis K."/>
            <person name="Lamour K.H."/>
            <person name="Lee M.K."/>
            <person name="McDonald W.H."/>
            <person name="Medina M."/>
            <person name="Meijer H.J."/>
            <person name="Nordberg E.K."/>
            <person name="Maclean D.J."/>
            <person name="Ospina-Giraldo M.D."/>
            <person name="Morris P.F."/>
            <person name="Phuntumart V."/>
            <person name="Putnam N.H."/>
            <person name="Rash S."/>
            <person name="Rose J.K."/>
            <person name="Sakihama Y."/>
            <person name="Salamov A.A."/>
            <person name="Savidor A."/>
            <person name="Scheuring C.F."/>
            <person name="Smith B.M."/>
            <person name="Sobral B.W."/>
            <person name="Terry A."/>
            <person name="Torto-Alalibo T.A."/>
            <person name="Win J."/>
            <person name="Xu Z."/>
            <person name="Zhang H."/>
            <person name="Grigoriev I.V."/>
            <person name="Rokhsar D.S."/>
            <person name="Boore J.L."/>
        </authorList>
    </citation>
    <scope>NUCLEOTIDE SEQUENCE [LARGE SCALE GENOMIC DNA]</scope>
    <source>
        <strain evidence="2">Pr102</strain>
    </source>
</reference>
<accession>H3GC63</accession>
<evidence type="ECO:0000313" key="1">
    <source>
        <dbReference type="EnsemblProtists" id="Phyra72967"/>
    </source>
</evidence>
<dbReference type="PANTHER" id="PTHR13510">
    <property type="entry name" value="FYVE-FINGER-CONTAINING RAB5 EFFECTOR PROTEIN RABENOSYN-5-RELATED"/>
    <property type="match status" value="1"/>
</dbReference>
<dbReference type="InParanoid" id="H3GC63"/>
<dbReference type="Gene3D" id="3.30.530.20">
    <property type="match status" value="1"/>
</dbReference>
<dbReference type="VEuPathDB" id="FungiDB:KRP23_7208"/>
<dbReference type="InterPro" id="IPR052727">
    <property type="entry name" value="Rab4/Rab5_effector"/>
</dbReference>
<dbReference type="OMA" id="RCCVSKK"/>
<dbReference type="EMBL" id="DS565999">
    <property type="status" value="NOT_ANNOTATED_CDS"/>
    <property type="molecule type" value="Genomic_DNA"/>
</dbReference>
<dbReference type="InterPro" id="IPR023393">
    <property type="entry name" value="START-like_dom_sf"/>
</dbReference>
<organism evidence="1 2">
    <name type="scientific">Phytophthora ramorum</name>
    <name type="common">Sudden oak death agent</name>
    <dbReference type="NCBI Taxonomy" id="164328"/>
    <lineage>
        <taxon>Eukaryota</taxon>
        <taxon>Sar</taxon>
        <taxon>Stramenopiles</taxon>
        <taxon>Oomycota</taxon>
        <taxon>Peronosporomycetes</taxon>
        <taxon>Peronosporales</taxon>
        <taxon>Peronosporaceae</taxon>
        <taxon>Phytophthora</taxon>
    </lineage>
</organism>
<dbReference type="RefSeq" id="XP_067744369.1">
    <property type="nucleotide sequence ID" value="XM_067892494.1"/>
</dbReference>
<evidence type="ECO:0000313" key="2">
    <source>
        <dbReference type="Proteomes" id="UP000005238"/>
    </source>
</evidence>
<keyword evidence="2" id="KW-1185">Reference proteome</keyword>
<evidence type="ECO:0008006" key="3">
    <source>
        <dbReference type="Google" id="ProtNLM"/>
    </source>
</evidence>
<dbReference type="PANTHER" id="PTHR13510:SF44">
    <property type="entry name" value="RABENOSYN-5"/>
    <property type="match status" value="1"/>
</dbReference>
<name>H3GC63_PHYRM</name>
<dbReference type="GeneID" id="94228291"/>
<dbReference type="SUPFAM" id="SSF57903">
    <property type="entry name" value="FYVE/PHD zinc finger"/>
    <property type="match status" value="1"/>
</dbReference>
<dbReference type="EnsemblProtists" id="Phyra72967">
    <property type="protein sequence ID" value="Phyra72967"/>
    <property type="gene ID" value="Phyra72967"/>
</dbReference>
<sequence length="394" mass="44268">MTKFPLEHAPFPPLHLVDSDKEALLNIADIFVTETIEDYERHLHAHNGIVDARQWVRVKQFEDVVVYQDRQALKDRRLSRVNHSRDRNDKNKEMLKLLWSGTVLGRLDDIMYAAVNRTAEEAKVKAAFVESNVVDVAVLDTLVHPTVDEPFRGVQIKWAVNAGPAMMRSVVRYRDFIYMESTGMTTLSTGERVGFQLLHTISIPGAAPELHEHKLVRGNMTLYHVFRQKTESVVETYVKAFIDLMGDMPLRVATTLSTTGVVSVWKLSELALMKKLNWKLSQRRAIVPGDRGKACSVCGKTVRGSMVRRRTCKLCVKLCCSHCCVPKKMFCMASYGRAVVEKAANVCKECLRVTSHMNGADLAQSELSKTSARHNAYAYWAAPSPTSSSSSIVL</sequence>